<dbReference type="EMBL" id="RJJR01000001">
    <property type="protein sequence ID" value="RNI40333.1"/>
    <property type="molecule type" value="Genomic_DNA"/>
</dbReference>
<dbReference type="OrthoDB" id="634508at2"/>
<sequence length="305" mass="32173">MKAIVVTDKSAGTAGMTLVERPRSQAAINDVVVQVHASGFVPTELEWPSTWTDRLGRDRTPSIPGHELAGVVIALGYGTTGLSIGQRVFGLTDWYRDGTLAEYVALESRNLAPLPGDVDFVVGASLPISGLTAWQGLFQHGRLQGGQTVLAHGAAGAVGSMVVQLAREAGAYVIGTGRAADRQAVLEFGAQEFVDLESDTLEDVGNVDLVFDVIGGETGKRSAGLVRTGGTLVSIVGPVETLAANILAIDFVVESDRAQLNEIVQRVRDGRLRTNIGDISSLDDAIAALNPTGRRKGKPIIRIRL</sequence>
<dbReference type="SUPFAM" id="SSF51735">
    <property type="entry name" value="NAD(P)-binding Rossmann-fold domains"/>
    <property type="match status" value="1"/>
</dbReference>
<dbReference type="InterPro" id="IPR020843">
    <property type="entry name" value="ER"/>
</dbReference>
<dbReference type="Gene3D" id="3.90.180.10">
    <property type="entry name" value="Medium-chain alcohol dehydrogenases, catalytic domain"/>
    <property type="match status" value="1"/>
</dbReference>
<organism evidence="2 3">
    <name type="scientific">Hanamia caeni</name>
    <dbReference type="NCBI Taxonomy" id="2294116"/>
    <lineage>
        <taxon>Bacteria</taxon>
        <taxon>Pseudomonadati</taxon>
        <taxon>Bacteroidota</taxon>
        <taxon>Chitinophagia</taxon>
        <taxon>Chitinophagales</taxon>
        <taxon>Chitinophagaceae</taxon>
        <taxon>Hanamia</taxon>
    </lineage>
</organism>
<dbReference type="InterPro" id="IPR011032">
    <property type="entry name" value="GroES-like_sf"/>
</dbReference>
<dbReference type="InterPro" id="IPR050700">
    <property type="entry name" value="YIM1/Zinc_Alcohol_DH_Fams"/>
</dbReference>
<dbReference type="SUPFAM" id="SSF50129">
    <property type="entry name" value="GroES-like"/>
    <property type="match status" value="1"/>
</dbReference>
<name>A0A3M9NSZ0_9BACT</name>
<dbReference type="PANTHER" id="PTHR11695">
    <property type="entry name" value="ALCOHOL DEHYDROGENASE RELATED"/>
    <property type="match status" value="1"/>
</dbReference>
<dbReference type="Proteomes" id="UP000267223">
    <property type="component" value="Unassembled WGS sequence"/>
</dbReference>
<evidence type="ECO:0000259" key="1">
    <source>
        <dbReference type="SMART" id="SM00829"/>
    </source>
</evidence>
<dbReference type="InterPro" id="IPR036291">
    <property type="entry name" value="NAD(P)-bd_dom_sf"/>
</dbReference>
<reference evidence="2 3" key="1">
    <citation type="submission" date="2018-11" db="EMBL/GenBank/DDBJ databases">
        <title>Draft genome sequence of Ferruginibacter sp. BO-59.</title>
        <authorList>
            <person name="Im W.T."/>
        </authorList>
    </citation>
    <scope>NUCLEOTIDE SEQUENCE [LARGE SCALE GENOMIC DNA]</scope>
    <source>
        <strain evidence="2 3">BO-59</strain>
    </source>
</reference>
<evidence type="ECO:0000313" key="3">
    <source>
        <dbReference type="Proteomes" id="UP000267223"/>
    </source>
</evidence>
<dbReference type="CDD" id="cd05289">
    <property type="entry name" value="MDR_like_2"/>
    <property type="match status" value="1"/>
</dbReference>
<dbReference type="Pfam" id="PF08240">
    <property type="entry name" value="ADH_N"/>
    <property type="match status" value="1"/>
</dbReference>
<dbReference type="Gene3D" id="3.40.50.720">
    <property type="entry name" value="NAD(P)-binding Rossmann-like Domain"/>
    <property type="match status" value="1"/>
</dbReference>
<dbReference type="InterPro" id="IPR013149">
    <property type="entry name" value="ADH-like_C"/>
</dbReference>
<accession>A0A3M9NSZ0</accession>
<dbReference type="PANTHER" id="PTHR11695:SF294">
    <property type="entry name" value="RETICULON-4-INTERACTING PROTEIN 1, MITOCHONDRIAL"/>
    <property type="match status" value="1"/>
</dbReference>
<comment type="caution">
    <text evidence="2">The sequence shown here is derived from an EMBL/GenBank/DDBJ whole genome shotgun (WGS) entry which is preliminary data.</text>
</comment>
<dbReference type="AlphaFoldDB" id="A0A3M9NSZ0"/>
<feature type="domain" description="Enoyl reductase (ER)" evidence="1">
    <location>
        <begin position="12"/>
        <end position="301"/>
    </location>
</feature>
<dbReference type="Pfam" id="PF00107">
    <property type="entry name" value="ADH_zinc_N"/>
    <property type="match status" value="1"/>
</dbReference>
<dbReference type="GO" id="GO:0016491">
    <property type="term" value="F:oxidoreductase activity"/>
    <property type="evidence" value="ECO:0007669"/>
    <property type="project" value="InterPro"/>
</dbReference>
<dbReference type="SMART" id="SM00829">
    <property type="entry name" value="PKS_ER"/>
    <property type="match status" value="1"/>
</dbReference>
<proteinExistence type="predicted"/>
<gene>
    <name evidence="2" type="ORF">EFY79_01830</name>
</gene>
<evidence type="ECO:0000313" key="2">
    <source>
        <dbReference type="EMBL" id="RNI40333.1"/>
    </source>
</evidence>
<protein>
    <submittedName>
        <fullName evidence="2">NADP-dependent oxidoreductase</fullName>
    </submittedName>
</protein>
<keyword evidence="3" id="KW-1185">Reference proteome</keyword>
<dbReference type="InterPro" id="IPR013154">
    <property type="entry name" value="ADH-like_N"/>
</dbReference>